<name>A0A7G9YUI3_9EURY</name>
<organism evidence="1">
    <name type="scientific">Candidatus Methanophagaceae archaeon ANME-1 ERB6</name>
    <dbReference type="NCBI Taxonomy" id="2759912"/>
    <lineage>
        <taxon>Archaea</taxon>
        <taxon>Methanobacteriati</taxon>
        <taxon>Methanobacteriota</taxon>
        <taxon>Stenosarchaea group</taxon>
        <taxon>Methanomicrobia</taxon>
        <taxon>Candidatus Methanophagales</taxon>
        <taxon>Candidatus Methanophagaceae</taxon>
    </lineage>
</organism>
<evidence type="ECO:0000313" key="1">
    <source>
        <dbReference type="EMBL" id="QNO51667.1"/>
    </source>
</evidence>
<proteinExistence type="predicted"/>
<protein>
    <submittedName>
        <fullName evidence="1">Uncharacterized protein</fullName>
    </submittedName>
</protein>
<gene>
    <name evidence="1" type="ORF">IGDPAKFA_00021</name>
</gene>
<reference evidence="1" key="1">
    <citation type="submission" date="2020-06" db="EMBL/GenBank/DDBJ databases">
        <title>Unique genomic features of the anaerobic methanotrophic archaea.</title>
        <authorList>
            <person name="Chadwick G.L."/>
            <person name="Skennerton C.T."/>
            <person name="Laso-Perez R."/>
            <person name="Leu A.O."/>
            <person name="Speth D.R."/>
            <person name="Yu H."/>
            <person name="Morgan-Lang C."/>
            <person name="Hatzenpichler R."/>
            <person name="Goudeau D."/>
            <person name="Malmstrom R."/>
            <person name="Brazelton W.J."/>
            <person name="Woyke T."/>
            <person name="Hallam S.J."/>
            <person name="Tyson G.W."/>
            <person name="Wegener G."/>
            <person name="Boetius A."/>
            <person name="Orphan V."/>
        </authorList>
    </citation>
    <scope>NUCLEOTIDE SEQUENCE</scope>
</reference>
<accession>A0A7G9YUI3</accession>
<dbReference type="EMBL" id="MT631475">
    <property type="protein sequence ID" value="QNO51667.1"/>
    <property type="molecule type" value="Genomic_DNA"/>
</dbReference>
<dbReference type="AlphaFoldDB" id="A0A7G9YUI3"/>
<sequence>MLSMQRIPDLDRIAVRALEKITEPVDCEYLLDLLADEAQGWSEKQMNIFESLSKLDRKLYCPYFKDEEDLS</sequence>